<dbReference type="GO" id="GO:0016316">
    <property type="term" value="F:phosphatidylinositol-3,4-bisphosphate 4-phosphatase activity"/>
    <property type="evidence" value="ECO:0007669"/>
    <property type="project" value="InterPro"/>
</dbReference>
<reference evidence="3 4" key="1">
    <citation type="submission" date="2018-08" db="EMBL/GenBank/DDBJ databases">
        <title>Aphanomyces genome sequencing and annotation.</title>
        <authorList>
            <person name="Minardi D."/>
            <person name="Oidtmann B."/>
            <person name="Van Der Giezen M."/>
            <person name="Studholme D.J."/>
        </authorList>
    </citation>
    <scope>NUCLEOTIDE SEQUENCE [LARGE SCALE GENOMIC DNA]</scope>
    <source>
        <strain evidence="3 4">Si</strain>
    </source>
</reference>
<protein>
    <submittedName>
        <fullName evidence="3">Uncharacterized protein</fullName>
    </submittedName>
</protein>
<dbReference type="InterPro" id="IPR039034">
    <property type="entry name" value="INPP4"/>
</dbReference>
<evidence type="ECO:0000256" key="2">
    <source>
        <dbReference type="ARBA" id="ARBA00023098"/>
    </source>
</evidence>
<name>A0A3R6ZEX8_APHAT</name>
<evidence type="ECO:0000256" key="1">
    <source>
        <dbReference type="ARBA" id="ARBA00022801"/>
    </source>
</evidence>
<dbReference type="GO" id="GO:0005737">
    <property type="term" value="C:cytoplasm"/>
    <property type="evidence" value="ECO:0007669"/>
    <property type="project" value="TreeGrafter"/>
</dbReference>
<feature type="non-terminal residue" evidence="3">
    <location>
        <position position="1"/>
    </location>
</feature>
<gene>
    <name evidence="3" type="ORF">DYB34_004858</name>
</gene>
<comment type="caution">
    <text evidence="3">The sequence shown here is derived from an EMBL/GenBank/DDBJ whole genome shotgun (WGS) entry which is preliminary data.</text>
</comment>
<keyword evidence="1" id="KW-0378">Hydrolase</keyword>
<evidence type="ECO:0000313" key="4">
    <source>
        <dbReference type="Proteomes" id="UP000283543"/>
    </source>
</evidence>
<accession>A0A3R6ZEX8</accession>
<proteinExistence type="predicted"/>
<keyword evidence="2" id="KW-0443">Lipid metabolism</keyword>
<dbReference type="EMBL" id="QUTB01006035">
    <property type="protein sequence ID" value="RHY51961.1"/>
    <property type="molecule type" value="Genomic_DNA"/>
</dbReference>
<dbReference type="PANTHER" id="PTHR12187:SF11">
    <property type="entry name" value="PHOSPHATIDYLINOSITOL-3,4-BISPHOSPHATE 4-PHOSPHATASE"/>
    <property type="match status" value="1"/>
</dbReference>
<organism evidence="3 4">
    <name type="scientific">Aphanomyces astaci</name>
    <name type="common">Crayfish plague agent</name>
    <dbReference type="NCBI Taxonomy" id="112090"/>
    <lineage>
        <taxon>Eukaryota</taxon>
        <taxon>Sar</taxon>
        <taxon>Stramenopiles</taxon>
        <taxon>Oomycota</taxon>
        <taxon>Saprolegniomycetes</taxon>
        <taxon>Saprolegniales</taxon>
        <taxon>Verrucalvaceae</taxon>
        <taxon>Aphanomyces</taxon>
    </lineage>
</organism>
<dbReference type="PANTHER" id="PTHR12187">
    <property type="entry name" value="AGAP000124-PA"/>
    <property type="match status" value="1"/>
</dbReference>
<dbReference type="AlphaFoldDB" id="A0A3R6ZEX8"/>
<evidence type="ECO:0000313" key="3">
    <source>
        <dbReference type="EMBL" id="RHY51961.1"/>
    </source>
</evidence>
<sequence length="76" mass="8424">AMSVTLEQGRLLMKYHGMGLDKFAPTVSAMRSKGVRIENALKNTGKKQFAFNKLQRYAMPEDYRCPENVGGAGNIS</sequence>
<dbReference type="Proteomes" id="UP000283543">
    <property type="component" value="Unassembled WGS sequence"/>
</dbReference>